<evidence type="ECO:0000313" key="2">
    <source>
        <dbReference type="Proteomes" id="UP000095322"/>
    </source>
</evidence>
<dbReference type="KEGG" id="den:MHIR_DE00358"/>
<name>A0A143WUR6_9ENTR</name>
<proteinExistence type="predicted"/>
<protein>
    <submittedName>
        <fullName evidence="1">Uncharacterized protein</fullName>
    </submittedName>
</protein>
<dbReference type="AlphaFoldDB" id="A0A143WUR6"/>
<evidence type="ECO:0000313" key="1">
    <source>
        <dbReference type="EMBL" id="CUX96649.1"/>
    </source>
</evidence>
<organism evidence="1 2">
    <name type="scientific">Candidatus Doolittlea endobia</name>
    <dbReference type="NCBI Taxonomy" id="1778262"/>
    <lineage>
        <taxon>Bacteria</taxon>
        <taxon>Pseudomonadati</taxon>
        <taxon>Pseudomonadota</taxon>
        <taxon>Gammaproteobacteria</taxon>
        <taxon>Enterobacterales</taxon>
        <taxon>Enterobacteriaceae</taxon>
        <taxon>Candidatus Doolittlea</taxon>
    </lineage>
</organism>
<dbReference type="EMBL" id="LN999833">
    <property type="protein sequence ID" value="CUX96649.1"/>
    <property type="molecule type" value="Genomic_DNA"/>
</dbReference>
<reference evidence="2" key="1">
    <citation type="submission" date="2016-01" db="EMBL/GenBank/DDBJ databases">
        <authorList>
            <person name="Husnik F."/>
        </authorList>
    </citation>
    <scope>NUCLEOTIDE SEQUENCE [LARGE SCALE GENOMIC DNA]</scope>
</reference>
<keyword evidence="2" id="KW-1185">Reference proteome</keyword>
<sequence length="69" mass="8103">MLKANSQYSCQHYIKIMYYHIHDSYERLIAQIKRECFPKSACRCNVEGGHDVIVIASLFVKRSINMSTY</sequence>
<gene>
    <name evidence="1" type="ORF">MHIR_DE00358</name>
</gene>
<dbReference type="Proteomes" id="UP000095322">
    <property type="component" value="Chromosome I"/>
</dbReference>
<accession>A0A143WUR6</accession>